<dbReference type="InterPro" id="IPR002677">
    <property type="entry name" value="Ribosomal_bL32"/>
</dbReference>
<accession>A0A7C2ZJB6</accession>
<name>A0A7C2ZJB6_9AQUI</name>
<gene>
    <name evidence="5" type="primary">rpmF</name>
    <name evidence="6" type="ORF">ENO47_06890</name>
</gene>
<dbReference type="Gene3D" id="1.20.5.640">
    <property type="entry name" value="Single helix bin"/>
    <property type="match status" value="1"/>
</dbReference>
<dbReference type="HAMAP" id="MF_00340">
    <property type="entry name" value="Ribosomal_bL32"/>
    <property type="match status" value="1"/>
</dbReference>
<evidence type="ECO:0000256" key="3">
    <source>
        <dbReference type="ARBA" id="ARBA00023274"/>
    </source>
</evidence>
<evidence type="ECO:0000256" key="2">
    <source>
        <dbReference type="ARBA" id="ARBA00022980"/>
    </source>
</evidence>
<comment type="similarity">
    <text evidence="1 5">Belongs to the bacterial ribosomal protein bL32 family.</text>
</comment>
<organism evidence="6">
    <name type="scientific">Hydrogenobacter sp</name>
    <dbReference type="NCBI Taxonomy" id="2152829"/>
    <lineage>
        <taxon>Bacteria</taxon>
        <taxon>Pseudomonadati</taxon>
        <taxon>Aquificota</taxon>
        <taxon>Aquificia</taxon>
        <taxon>Aquificales</taxon>
        <taxon>Aquificaceae</taxon>
        <taxon>Hydrogenobacter</taxon>
    </lineage>
</organism>
<proteinExistence type="inferred from homology"/>
<dbReference type="SUPFAM" id="SSF57829">
    <property type="entry name" value="Zn-binding ribosomal proteins"/>
    <property type="match status" value="1"/>
</dbReference>
<dbReference type="PANTHER" id="PTHR35534">
    <property type="entry name" value="50S RIBOSOMAL PROTEIN L32"/>
    <property type="match status" value="1"/>
</dbReference>
<keyword evidence="3 5" id="KW-0687">Ribonucleoprotein</keyword>
<dbReference type="PANTHER" id="PTHR35534:SF1">
    <property type="entry name" value="LARGE RIBOSOMAL SUBUNIT PROTEIN BL32"/>
    <property type="match status" value="1"/>
</dbReference>
<evidence type="ECO:0000256" key="4">
    <source>
        <dbReference type="ARBA" id="ARBA00035178"/>
    </source>
</evidence>
<reference evidence="6" key="1">
    <citation type="journal article" date="2020" name="mSystems">
        <title>Genome- and Community-Level Interaction Insights into Carbon Utilization and Element Cycling Functions of Hydrothermarchaeota in Hydrothermal Sediment.</title>
        <authorList>
            <person name="Zhou Z."/>
            <person name="Liu Y."/>
            <person name="Xu W."/>
            <person name="Pan J."/>
            <person name="Luo Z.H."/>
            <person name="Li M."/>
        </authorList>
    </citation>
    <scope>NUCLEOTIDE SEQUENCE [LARGE SCALE GENOMIC DNA]</scope>
    <source>
        <strain evidence="6">SpSt-132</strain>
    </source>
</reference>
<comment type="caution">
    <text evidence="6">The sequence shown here is derived from an EMBL/GenBank/DDBJ whole genome shotgun (WGS) entry which is preliminary data.</text>
</comment>
<dbReference type="EMBL" id="DSFP01000061">
    <property type="protein sequence ID" value="HEW46372.1"/>
    <property type="molecule type" value="Genomic_DNA"/>
</dbReference>
<dbReference type="Pfam" id="PF01783">
    <property type="entry name" value="Ribosomal_L32p"/>
    <property type="match status" value="1"/>
</dbReference>
<dbReference type="InterPro" id="IPR011332">
    <property type="entry name" value="Ribosomal_zn-bd"/>
</dbReference>
<dbReference type="NCBIfam" id="TIGR01031">
    <property type="entry name" value="rpmF_bact"/>
    <property type="match status" value="1"/>
</dbReference>
<dbReference type="GO" id="GO:0006412">
    <property type="term" value="P:translation"/>
    <property type="evidence" value="ECO:0007669"/>
    <property type="project" value="UniProtKB-UniRule"/>
</dbReference>
<keyword evidence="2 5" id="KW-0689">Ribosomal protein</keyword>
<evidence type="ECO:0000313" key="6">
    <source>
        <dbReference type="EMBL" id="HEW46372.1"/>
    </source>
</evidence>
<sequence length="61" mass="7073">MAVPKRKTSKWRRDQRRAQNFFSKLSAMSLATCPNCGELMMPHRACPYCGYYKGREVVKTS</sequence>
<evidence type="ECO:0000256" key="1">
    <source>
        <dbReference type="ARBA" id="ARBA00008560"/>
    </source>
</evidence>
<dbReference type="AlphaFoldDB" id="A0A7C2ZJB6"/>
<evidence type="ECO:0000256" key="5">
    <source>
        <dbReference type="HAMAP-Rule" id="MF_00340"/>
    </source>
</evidence>
<dbReference type="InterPro" id="IPR044957">
    <property type="entry name" value="Ribosomal_bL32_bact"/>
</dbReference>
<dbReference type="GO" id="GO:0015934">
    <property type="term" value="C:large ribosomal subunit"/>
    <property type="evidence" value="ECO:0007669"/>
    <property type="project" value="InterPro"/>
</dbReference>
<protein>
    <recommendedName>
        <fullName evidence="4 5">Large ribosomal subunit protein bL32</fullName>
    </recommendedName>
</protein>
<dbReference type="GO" id="GO:0003735">
    <property type="term" value="F:structural constituent of ribosome"/>
    <property type="evidence" value="ECO:0007669"/>
    <property type="project" value="InterPro"/>
</dbReference>